<protein>
    <submittedName>
        <fullName evidence="1">Iron-sulfur cluster scaffold-like protein</fullName>
    </submittedName>
    <submittedName>
        <fullName evidence="2">NifU-like protein involved in Fe-S cluster formation</fullName>
    </submittedName>
</protein>
<evidence type="ECO:0000313" key="1">
    <source>
        <dbReference type="EMBL" id="BBE35923.1"/>
    </source>
</evidence>
<sequence>MSEPLYNTAILRLAATIPHQTRLAAPQGTSRKVSPICGSRVTADVGLDSDGRVAAFGQEVRACALGQASASILGAGVLGKSASDLRATHTALAAFLKSEGDVPAGWPDLEIFRPAQAYKARHPSILLAFDAAASAAEDASVTASA</sequence>
<dbReference type="GO" id="GO:0005506">
    <property type="term" value="F:iron ion binding"/>
    <property type="evidence" value="ECO:0007669"/>
    <property type="project" value="InterPro"/>
</dbReference>
<gene>
    <name evidence="1" type="primary">nifU</name>
    <name evidence="2" type="ORF">DFR51_2759</name>
    <name evidence="1" type="ORF">SmB9_35810</name>
</gene>
<dbReference type="RefSeq" id="WP_121052070.1">
    <property type="nucleotide sequence ID" value="NZ_AP018711.1"/>
</dbReference>
<evidence type="ECO:0000313" key="2">
    <source>
        <dbReference type="EMBL" id="RKS88112.1"/>
    </source>
</evidence>
<reference evidence="1 3" key="1">
    <citation type="submission" date="2018-06" db="EMBL/GenBank/DDBJ databases">
        <title>Complete Genome Sequence of the Microcystin-Degrading Bacterium Sphingosinicella microcystinivorans Strain B-9.</title>
        <authorList>
            <person name="Jin H."/>
            <person name="Nishizawa T."/>
            <person name="Guo Y."/>
            <person name="Nishizawa A."/>
            <person name="Park H."/>
            <person name="Kato H."/>
            <person name="Tsuji K."/>
            <person name="Harada K."/>
        </authorList>
    </citation>
    <scope>NUCLEOTIDE SEQUENCE [LARGE SCALE GENOMIC DNA]</scope>
    <source>
        <strain evidence="1 3">B9</strain>
    </source>
</reference>
<dbReference type="InterPro" id="IPR002871">
    <property type="entry name" value="NIF_FeS_clus_asmbl_NifU_N"/>
</dbReference>
<evidence type="ECO:0000313" key="4">
    <source>
        <dbReference type="Proteomes" id="UP000276029"/>
    </source>
</evidence>
<keyword evidence="4" id="KW-1185">Reference proteome</keyword>
<dbReference type="Gene3D" id="3.90.1010.10">
    <property type="match status" value="1"/>
</dbReference>
<dbReference type="Proteomes" id="UP000276029">
    <property type="component" value="Unassembled WGS sequence"/>
</dbReference>
<dbReference type="CDD" id="cd06664">
    <property type="entry name" value="IscU_like"/>
    <property type="match status" value="1"/>
</dbReference>
<evidence type="ECO:0000313" key="3">
    <source>
        <dbReference type="Proteomes" id="UP000275727"/>
    </source>
</evidence>
<dbReference type="KEGG" id="smic:SmB9_35810"/>
<proteinExistence type="predicted"/>
<name>A0AAD1G2L5_SPHMI</name>
<dbReference type="AlphaFoldDB" id="A0AAD1G2L5"/>
<dbReference type="GO" id="GO:0051536">
    <property type="term" value="F:iron-sulfur cluster binding"/>
    <property type="evidence" value="ECO:0007669"/>
    <property type="project" value="InterPro"/>
</dbReference>
<dbReference type="Proteomes" id="UP000275727">
    <property type="component" value="Chromosome"/>
</dbReference>
<dbReference type="SUPFAM" id="SSF82649">
    <property type="entry name" value="SufE/NifU"/>
    <property type="match status" value="1"/>
</dbReference>
<dbReference type="EMBL" id="RBWX01000009">
    <property type="protein sequence ID" value="RKS88112.1"/>
    <property type="molecule type" value="Genomic_DNA"/>
</dbReference>
<reference evidence="2 4" key="2">
    <citation type="submission" date="2018-10" db="EMBL/GenBank/DDBJ databases">
        <title>Genomic Encyclopedia of Type Strains, Phase IV (KMG-IV): sequencing the most valuable type-strain genomes for metagenomic binning, comparative biology and taxonomic classification.</title>
        <authorList>
            <person name="Goeker M."/>
        </authorList>
    </citation>
    <scope>NUCLEOTIDE SEQUENCE [LARGE SCALE GENOMIC DNA]</scope>
    <source>
        <strain evidence="2 4">DSM 19791</strain>
    </source>
</reference>
<organism evidence="1 3">
    <name type="scientific">Sphingosinicella microcystinivorans</name>
    <dbReference type="NCBI Taxonomy" id="335406"/>
    <lineage>
        <taxon>Bacteria</taxon>
        <taxon>Pseudomonadati</taxon>
        <taxon>Pseudomonadota</taxon>
        <taxon>Alphaproteobacteria</taxon>
        <taxon>Sphingomonadales</taxon>
        <taxon>Sphingosinicellaceae</taxon>
        <taxon>Sphingosinicella</taxon>
    </lineage>
</organism>
<dbReference type="GO" id="GO:0016226">
    <property type="term" value="P:iron-sulfur cluster assembly"/>
    <property type="evidence" value="ECO:0007669"/>
    <property type="project" value="InterPro"/>
</dbReference>
<accession>A0AAD1G2L5</accession>
<dbReference type="EMBL" id="AP018711">
    <property type="protein sequence ID" value="BBE35923.1"/>
    <property type="molecule type" value="Genomic_DNA"/>
</dbReference>